<feature type="region of interest" description="Disordered" evidence="4">
    <location>
        <begin position="1850"/>
        <end position="1899"/>
    </location>
</feature>
<feature type="chain" id="PRO_5042005126" evidence="5">
    <location>
        <begin position="19"/>
        <end position="2094"/>
    </location>
</feature>
<dbReference type="InterPro" id="IPR036852">
    <property type="entry name" value="Peptidase_S8/S53_dom_sf"/>
</dbReference>
<dbReference type="SUPFAM" id="SSF52743">
    <property type="entry name" value="Subtilisin-like"/>
    <property type="match status" value="1"/>
</dbReference>
<evidence type="ECO:0000256" key="1">
    <source>
        <dbReference type="ARBA" id="ARBA00022670"/>
    </source>
</evidence>
<gene>
    <name evidence="7" type="ORF">B0T22DRAFT_513616</name>
</gene>
<evidence type="ECO:0000256" key="2">
    <source>
        <dbReference type="ARBA" id="ARBA00022801"/>
    </source>
</evidence>
<evidence type="ECO:0000313" key="8">
    <source>
        <dbReference type="Proteomes" id="UP001270362"/>
    </source>
</evidence>
<feature type="region of interest" description="Disordered" evidence="4">
    <location>
        <begin position="84"/>
        <end position="109"/>
    </location>
</feature>
<evidence type="ECO:0000259" key="6">
    <source>
        <dbReference type="Pfam" id="PF12708"/>
    </source>
</evidence>
<keyword evidence="3" id="KW-0720">Serine protease</keyword>
<protein>
    <submittedName>
        <fullName evidence="7">Pectate lyase superfamily protein-domain-containing protein</fullName>
    </submittedName>
</protein>
<dbReference type="Gene3D" id="2.160.20.10">
    <property type="entry name" value="Single-stranded right-handed beta-helix, Pectin lyase-like"/>
    <property type="match status" value="2"/>
</dbReference>
<feature type="signal peptide" evidence="5">
    <location>
        <begin position="1"/>
        <end position="18"/>
    </location>
</feature>
<dbReference type="InterPro" id="IPR012334">
    <property type="entry name" value="Pectin_lyas_fold"/>
</dbReference>
<keyword evidence="8" id="KW-1185">Reference proteome</keyword>
<dbReference type="SUPFAM" id="SSF51126">
    <property type="entry name" value="Pectin lyase-like"/>
    <property type="match status" value="2"/>
</dbReference>
<dbReference type="InterPro" id="IPR023828">
    <property type="entry name" value="Peptidase_S8_Ser-AS"/>
</dbReference>
<evidence type="ECO:0000256" key="3">
    <source>
        <dbReference type="ARBA" id="ARBA00022825"/>
    </source>
</evidence>
<dbReference type="GO" id="GO:0016829">
    <property type="term" value="F:lyase activity"/>
    <property type="evidence" value="ECO:0007669"/>
    <property type="project" value="UniProtKB-KW"/>
</dbReference>
<dbReference type="PROSITE" id="PS00138">
    <property type="entry name" value="SUBTILASE_SER"/>
    <property type="match status" value="1"/>
</dbReference>
<keyword evidence="1" id="KW-0645">Protease</keyword>
<comment type="caution">
    <text evidence="7">The sequence shown here is derived from an EMBL/GenBank/DDBJ whole genome shotgun (WGS) entry which is preliminary data.</text>
</comment>
<dbReference type="Pfam" id="PF12708">
    <property type="entry name" value="Pect-lyase_RHGA_epim"/>
    <property type="match status" value="1"/>
</dbReference>
<evidence type="ECO:0000256" key="5">
    <source>
        <dbReference type="SAM" id="SignalP"/>
    </source>
</evidence>
<organism evidence="7 8">
    <name type="scientific">Podospora appendiculata</name>
    <dbReference type="NCBI Taxonomy" id="314037"/>
    <lineage>
        <taxon>Eukaryota</taxon>
        <taxon>Fungi</taxon>
        <taxon>Dikarya</taxon>
        <taxon>Ascomycota</taxon>
        <taxon>Pezizomycotina</taxon>
        <taxon>Sordariomycetes</taxon>
        <taxon>Sordariomycetidae</taxon>
        <taxon>Sordariales</taxon>
        <taxon>Podosporaceae</taxon>
        <taxon>Podospora</taxon>
    </lineage>
</organism>
<keyword evidence="5" id="KW-0732">Signal</keyword>
<dbReference type="PANTHER" id="PTHR33928">
    <property type="entry name" value="POLYGALACTURONASE QRT3"/>
    <property type="match status" value="1"/>
</dbReference>
<reference evidence="7" key="1">
    <citation type="journal article" date="2023" name="Mol. Phylogenet. Evol.">
        <title>Genome-scale phylogeny and comparative genomics of the fungal order Sordariales.</title>
        <authorList>
            <person name="Hensen N."/>
            <person name="Bonometti L."/>
            <person name="Westerberg I."/>
            <person name="Brannstrom I.O."/>
            <person name="Guillou S."/>
            <person name="Cros-Aarteil S."/>
            <person name="Calhoun S."/>
            <person name="Haridas S."/>
            <person name="Kuo A."/>
            <person name="Mondo S."/>
            <person name="Pangilinan J."/>
            <person name="Riley R."/>
            <person name="LaButti K."/>
            <person name="Andreopoulos B."/>
            <person name="Lipzen A."/>
            <person name="Chen C."/>
            <person name="Yan M."/>
            <person name="Daum C."/>
            <person name="Ng V."/>
            <person name="Clum A."/>
            <person name="Steindorff A."/>
            <person name="Ohm R.A."/>
            <person name="Martin F."/>
            <person name="Silar P."/>
            <person name="Natvig D.O."/>
            <person name="Lalanne C."/>
            <person name="Gautier V."/>
            <person name="Ament-Velasquez S.L."/>
            <person name="Kruys A."/>
            <person name="Hutchinson M.I."/>
            <person name="Powell A.J."/>
            <person name="Barry K."/>
            <person name="Miller A.N."/>
            <person name="Grigoriev I.V."/>
            <person name="Debuchy R."/>
            <person name="Gladieux P."/>
            <person name="Hiltunen Thoren M."/>
            <person name="Johannesson H."/>
        </authorList>
    </citation>
    <scope>NUCLEOTIDE SEQUENCE</scope>
    <source>
        <strain evidence="7">CBS 314.62</strain>
    </source>
</reference>
<dbReference type="InterPro" id="IPR039279">
    <property type="entry name" value="QRT3-like"/>
</dbReference>
<evidence type="ECO:0000256" key="4">
    <source>
        <dbReference type="SAM" id="MobiDB-lite"/>
    </source>
</evidence>
<evidence type="ECO:0000313" key="7">
    <source>
        <dbReference type="EMBL" id="KAK3689327.1"/>
    </source>
</evidence>
<dbReference type="Proteomes" id="UP001270362">
    <property type="component" value="Unassembled WGS sequence"/>
</dbReference>
<dbReference type="InterPro" id="IPR011050">
    <property type="entry name" value="Pectin_lyase_fold/virulence"/>
</dbReference>
<dbReference type="PANTHER" id="PTHR33928:SF2">
    <property type="entry name" value="PECTATE LYASE SUPERFAMILY PROTEIN DOMAIN-CONTAINING PROTEIN-RELATED"/>
    <property type="match status" value="1"/>
</dbReference>
<reference evidence="7" key="2">
    <citation type="submission" date="2023-06" db="EMBL/GenBank/DDBJ databases">
        <authorList>
            <consortium name="Lawrence Berkeley National Laboratory"/>
            <person name="Haridas S."/>
            <person name="Hensen N."/>
            <person name="Bonometti L."/>
            <person name="Westerberg I."/>
            <person name="Brannstrom I.O."/>
            <person name="Guillou S."/>
            <person name="Cros-Aarteil S."/>
            <person name="Calhoun S."/>
            <person name="Kuo A."/>
            <person name="Mondo S."/>
            <person name="Pangilinan J."/>
            <person name="Riley R."/>
            <person name="Labutti K."/>
            <person name="Andreopoulos B."/>
            <person name="Lipzen A."/>
            <person name="Chen C."/>
            <person name="Yanf M."/>
            <person name="Daum C."/>
            <person name="Ng V."/>
            <person name="Clum A."/>
            <person name="Steindorff A."/>
            <person name="Ohm R."/>
            <person name="Martin F."/>
            <person name="Silar P."/>
            <person name="Natvig D."/>
            <person name="Lalanne C."/>
            <person name="Gautier V."/>
            <person name="Ament-Velasquez S.L."/>
            <person name="Kruys A."/>
            <person name="Hutchinson M.I."/>
            <person name="Powell A.J."/>
            <person name="Barry K."/>
            <person name="Miller A.N."/>
            <person name="Grigoriev I.V."/>
            <person name="Debuchy R."/>
            <person name="Gladieux P."/>
            <person name="Thoren M.H."/>
            <person name="Johannesson H."/>
        </authorList>
    </citation>
    <scope>NUCLEOTIDE SEQUENCE</scope>
    <source>
        <strain evidence="7">CBS 314.62</strain>
    </source>
</reference>
<accession>A0AAE1CD83</accession>
<feature type="compositionally biased region" description="Polar residues" evidence="4">
    <location>
        <begin position="89"/>
        <end position="100"/>
    </location>
</feature>
<dbReference type="GO" id="GO:0004650">
    <property type="term" value="F:polygalacturonase activity"/>
    <property type="evidence" value="ECO:0007669"/>
    <property type="project" value="InterPro"/>
</dbReference>
<name>A0AAE1CD83_9PEZI</name>
<dbReference type="GO" id="GO:0006508">
    <property type="term" value="P:proteolysis"/>
    <property type="evidence" value="ECO:0007669"/>
    <property type="project" value="UniProtKB-KW"/>
</dbReference>
<feature type="domain" description="Rhamnogalacturonase A/B/Epimerase-like pectate lyase" evidence="6">
    <location>
        <begin position="143"/>
        <end position="370"/>
    </location>
</feature>
<dbReference type="EMBL" id="JAULSO010000002">
    <property type="protein sequence ID" value="KAK3689327.1"/>
    <property type="molecule type" value="Genomic_DNA"/>
</dbReference>
<dbReference type="CDD" id="cd23668">
    <property type="entry name" value="GH55_beta13glucanase-like"/>
    <property type="match status" value="1"/>
</dbReference>
<feature type="region of interest" description="Disordered" evidence="4">
    <location>
        <begin position="1988"/>
        <end position="2011"/>
    </location>
</feature>
<dbReference type="Gene3D" id="3.40.50.200">
    <property type="entry name" value="Peptidase S8/S53 domain"/>
    <property type="match status" value="1"/>
</dbReference>
<keyword evidence="2" id="KW-0378">Hydrolase</keyword>
<keyword evidence="7" id="KW-0456">Lyase</keyword>
<proteinExistence type="predicted"/>
<dbReference type="InterPro" id="IPR024535">
    <property type="entry name" value="RHGA/B-epi-like_pectate_lyase"/>
</dbReference>
<sequence length="2094" mass="222431">MSLITLAALVLLLHTVAARWSYAPVGRYPQVPDYGPQPNIAYMVDNQHNYYKAAPDKGTQNGAVWLQSGSFENYMAKLRSNHTFPHEQGANSSHSATPPNATKHATRSDKLQGRASSYWLPSLAPKGQQPLAGSGYKMYRDVVKDYKADNTGATDATEAINAAIQDGNRCGLECGNTFSQGAVIYFPPGTYKICRPIIQYYYTQFVGDALSPPTIKGCSTFQGIGLIDTDPYIPGGNGQNWYINQNQFFRQIRNFIFDLNDMPLSTDDSGQPLVPTGIHWQVSQACSLQNLVFNMPVATTSNKATHVGIFMENGSGGFVSDLVFNGGNIGWRAGSQQYTAMNLQFKGCLTAVQMVWDWGFNWQRVQVDGSAIAFNISGRGGDTGQGIGSVSIIDSKITNCPIGILTNSRTDAKAGPPAIVIDNLEMSNVATAVQDEGGSVILAGSSHINLWATGRRYNGTKGSGRQSGAVTAPAKSARLLQNGKLFYRPRPQYENVGVDGFLVATDEGCKNDGTGDQASAINVFLQKAKAAGKIAFFPAGIYTVGSTVQIPTGSRVQGSLWSQIQGGGLYFNDINNPKVVVQVGNRGDIGNMEIVEMMFTVTGATAGAIVVEWNVHEQTQGSAAMWDSHVRVGGATGTHLDATTCPKNSFSDSCICASLLFHVTPQASGYFENAWIWLADHDNDESVYNSPDKVVNQISLYAARGTLIESEGPSWFYGTGSEHSVLYQYQLYGAKDVYLGHIQTETPYFQPDPVAPYPFDGQKAFPGDPTFADCTTDSCKAAWGLRVIDSQGITIHSAGLYSFFQDYYQDCIDTENCQERIAEVRGSKSVVLFNLFTIATEEVGTGINNGAIFQNDSNQSGFTTEVSVWLPLDGDDEIDVVYVGTQIWTGTPMTCSSTCVLVIPTSSLSTPSVIDPGFYTTSFEYGQISTLTSTNGVTVTTFITQTTTVTITVPKTTLTAMSYSNINVTAGQTPGSVVALPSVNLGPVVIPLPDGSGGTTSRSVSLPPWPAINSGPPGNWNNPTDPFQITGPGGPTGSVSAGSSVYHTQYSTTVSASAPTVVTLSFPSTVSPQTLNCPPDSTLAFNTPRTTITTNCDQPTSLNLGFTCPPTKVITFLAASSGVFSVDCTLVTLFNPPSSTATTTPTTTTTTPLPVWATWPGGVITPIPTPVTTQQPTTDGVVTPCKLWFFSICLIRGGVDIGGWHWILPPGIYPPHPPPFITFPPGWDLKGTLPPWPKITMGYDHILTYSSDPDKQCTTKSASICSTTTSYGVSTTGTITKTTATSFSSACETVYGCDVKDSATATATTSVTGACPLPTNAALQLDVVEARQAATPCGANAVVYPANPEAVGEIPKLLAAYAGKYVAVGSTQAGFTSFYWVPNMDAQTMSNCTKSKDVAFAYYYEEYNANVGPDDADEGSISYEESVDHDAGMLEQAIYRRGPAVQDDEVQNVTTNSPALRERDNYALLDKRAGTSRGSVYWDLPFDSVPPNTVYQATSETYINGPNPWQYRYDDSAGSGQFVYLVNEDGIWQNHDEFTHSDGKIETLGTTAIGTPLSGKSPDPEHGSGCAAKIMGAKLGVCKKCTLVYCSADNLVAPAGQAQKVVREAVIQQLDAVLDDILSKGRVGKASVSMSFSFKPGTRTPQFYQSMRFSLNQLVIKGKVVLVASSNNHAKSAEGRPISRYPALYGDPGTTYGQLATLITVGAVDSDTYEASFSQYADWMTTYAPGAQVYVPNNPNNGDTNAMKKAGGTSYAAPQVAALAAYLRGLNSPWSTQLQDPANVKKLIRILHRRFAVLHYTNYYPVPANRKPVIWNGEVGAKSCVADYADRANWDTGKVCPTIDADLNNVSLDPPPGQTVGSCGPGVGGNPTKRQSGGSCPLNPPGGSGSGGDGQTLSFTTGPTAAPTCPSVTGCGGHLCTGYYCVPNPTGLPPDYPDPKDPNAGGHVPTTTISGGGSGTGTTIVTSRGTTVVTSRVTTPTTIVTTKPTTAVPTTTKPTTTKPTTTATPAPTAAPCTSCQYNLVIGQTTSNGAIVYNWYGYKTGLDVWPLPSGQCLKPDWSGGRRTDGGQTPWPSSLSGVTVPGVTGSLFWVGE</sequence>
<dbReference type="GO" id="GO:0004252">
    <property type="term" value="F:serine-type endopeptidase activity"/>
    <property type="evidence" value="ECO:0007669"/>
    <property type="project" value="InterPro"/>
</dbReference>